<dbReference type="RefSeq" id="XP_033649810.1">
    <property type="nucleotide sequence ID" value="XM_033801772.1"/>
</dbReference>
<sequence length="73" mass="8082">MPKGPIEPPEPKTAAQEQRMHDHEANTEHSKSGSNRQSGQGMEYVTRKTHSSREWEEGTGKEEVHGTGKPSKG</sequence>
<evidence type="ECO:0000313" key="2">
    <source>
        <dbReference type="EMBL" id="KAF2272271.1"/>
    </source>
</evidence>
<proteinExistence type="predicted"/>
<dbReference type="AlphaFoldDB" id="A0A6A6J6S3"/>
<evidence type="ECO:0000256" key="1">
    <source>
        <dbReference type="SAM" id="MobiDB-lite"/>
    </source>
</evidence>
<dbReference type="OrthoDB" id="3358750at2759"/>
<feature type="compositionally biased region" description="Basic and acidic residues" evidence="1">
    <location>
        <begin position="18"/>
        <end position="31"/>
    </location>
</feature>
<organism evidence="2 3">
    <name type="scientific">Westerdykella ornata</name>
    <dbReference type="NCBI Taxonomy" id="318751"/>
    <lineage>
        <taxon>Eukaryota</taxon>
        <taxon>Fungi</taxon>
        <taxon>Dikarya</taxon>
        <taxon>Ascomycota</taxon>
        <taxon>Pezizomycotina</taxon>
        <taxon>Dothideomycetes</taxon>
        <taxon>Pleosporomycetidae</taxon>
        <taxon>Pleosporales</taxon>
        <taxon>Sporormiaceae</taxon>
        <taxon>Westerdykella</taxon>
    </lineage>
</organism>
<evidence type="ECO:0000313" key="3">
    <source>
        <dbReference type="Proteomes" id="UP000800097"/>
    </source>
</evidence>
<feature type="compositionally biased region" description="Basic and acidic residues" evidence="1">
    <location>
        <begin position="51"/>
        <end position="66"/>
    </location>
</feature>
<keyword evidence="3" id="KW-1185">Reference proteome</keyword>
<dbReference type="Proteomes" id="UP000800097">
    <property type="component" value="Unassembled WGS sequence"/>
</dbReference>
<gene>
    <name evidence="2" type="ORF">EI97DRAFT_470500</name>
</gene>
<accession>A0A6A6J6S3</accession>
<protein>
    <submittedName>
        <fullName evidence="2">Uncharacterized protein</fullName>
    </submittedName>
</protein>
<dbReference type="EMBL" id="ML986523">
    <property type="protein sequence ID" value="KAF2272271.1"/>
    <property type="molecule type" value="Genomic_DNA"/>
</dbReference>
<name>A0A6A6J6S3_WESOR</name>
<feature type="region of interest" description="Disordered" evidence="1">
    <location>
        <begin position="1"/>
        <end position="73"/>
    </location>
</feature>
<reference evidence="2" key="1">
    <citation type="journal article" date="2020" name="Stud. Mycol.">
        <title>101 Dothideomycetes genomes: a test case for predicting lifestyles and emergence of pathogens.</title>
        <authorList>
            <person name="Haridas S."/>
            <person name="Albert R."/>
            <person name="Binder M."/>
            <person name="Bloem J."/>
            <person name="Labutti K."/>
            <person name="Salamov A."/>
            <person name="Andreopoulos B."/>
            <person name="Baker S."/>
            <person name="Barry K."/>
            <person name="Bills G."/>
            <person name="Bluhm B."/>
            <person name="Cannon C."/>
            <person name="Castanera R."/>
            <person name="Culley D."/>
            <person name="Daum C."/>
            <person name="Ezra D."/>
            <person name="Gonzalez J."/>
            <person name="Henrissat B."/>
            <person name="Kuo A."/>
            <person name="Liang C."/>
            <person name="Lipzen A."/>
            <person name="Lutzoni F."/>
            <person name="Magnuson J."/>
            <person name="Mondo S."/>
            <person name="Nolan M."/>
            <person name="Ohm R."/>
            <person name="Pangilinan J."/>
            <person name="Park H.-J."/>
            <person name="Ramirez L."/>
            <person name="Alfaro M."/>
            <person name="Sun H."/>
            <person name="Tritt A."/>
            <person name="Yoshinaga Y."/>
            <person name="Zwiers L.-H."/>
            <person name="Turgeon B."/>
            <person name="Goodwin S."/>
            <person name="Spatafora J."/>
            <person name="Crous P."/>
            <person name="Grigoriev I."/>
        </authorList>
    </citation>
    <scope>NUCLEOTIDE SEQUENCE</scope>
    <source>
        <strain evidence="2">CBS 379.55</strain>
    </source>
</reference>
<dbReference type="GeneID" id="54554947"/>